<dbReference type="Gene3D" id="3.30.1370.110">
    <property type="match status" value="1"/>
</dbReference>
<comment type="caution">
    <text evidence="2">The sequence shown here is derived from an EMBL/GenBank/DDBJ whole genome shotgun (WGS) entry which is preliminary data.</text>
</comment>
<reference evidence="2" key="1">
    <citation type="journal article" date="2014" name="Front. Microbiol.">
        <title>High frequency of phylogenetically diverse reductive dehalogenase-homologous genes in deep subseafloor sedimentary metagenomes.</title>
        <authorList>
            <person name="Kawai M."/>
            <person name="Futagami T."/>
            <person name="Toyoda A."/>
            <person name="Takaki Y."/>
            <person name="Nishi S."/>
            <person name="Hori S."/>
            <person name="Arai W."/>
            <person name="Tsubouchi T."/>
            <person name="Morono Y."/>
            <person name="Uchiyama I."/>
            <person name="Ito T."/>
            <person name="Fujiyama A."/>
            <person name="Inagaki F."/>
            <person name="Takami H."/>
        </authorList>
    </citation>
    <scope>NUCLEOTIDE SEQUENCE</scope>
    <source>
        <strain evidence="2">Expedition CK06-06</strain>
    </source>
</reference>
<evidence type="ECO:0000313" key="2">
    <source>
        <dbReference type="EMBL" id="GAH97478.1"/>
    </source>
</evidence>
<evidence type="ECO:0000259" key="1">
    <source>
        <dbReference type="PROSITE" id="PS50828"/>
    </source>
</evidence>
<organism evidence="2">
    <name type="scientific">marine sediment metagenome</name>
    <dbReference type="NCBI Taxonomy" id="412755"/>
    <lineage>
        <taxon>unclassified sequences</taxon>
        <taxon>metagenomes</taxon>
        <taxon>ecological metagenomes</taxon>
    </lineage>
</organism>
<dbReference type="AlphaFoldDB" id="X1LTP9"/>
<protein>
    <recommendedName>
        <fullName evidence="1">Smr domain-containing protein</fullName>
    </recommendedName>
</protein>
<dbReference type="InterPro" id="IPR002625">
    <property type="entry name" value="Smr_dom"/>
</dbReference>
<name>X1LTP9_9ZZZZ</name>
<accession>X1LTP9</accession>
<dbReference type="InterPro" id="IPR036063">
    <property type="entry name" value="Smr_dom_sf"/>
</dbReference>
<dbReference type="EMBL" id="BARU01048574">
    <property type="protein sequence ID" value="GAH97478.1"/>
    <property type="molecule type" value="Genomic_DNA"/>
</dbReference>
<dbReference type="Pfam" id="PF01713">
    <property type="entry name" value="Smr"/>
    <property type="match status" value="1"/>
</dbReference>
<sequence length="42" mass="4777">MDDAYLLGISPVYIIHGKGKGILRNEVRKLLDNIPYIKSFKS</sequence>
<gene>
    <name evidence="2" type="ORF">S03H2_72109</name>
</gene>
<feature type="domain" description="Smr" evidence="1">
    <location>
        <begin position="1"/>
        <end position="42"/>
    </location>
</feature>
<feature type="non-terminal residue" evidence="2">
    <location>
        <position position="42"/>
    </location>
</feature>
<dbReference type="SUPFAM" id="SSF160443">
    <property type="entry name" value="SMR domain-like"/>
    <property type="match status" value="1"/>
</dbReference>
<proteinExistence type="predicted"/>
<dbReference type="PROSITE" id="PS50828">
    <property type="entry name" value="SMR"/>
    <property type="match status" value="1"/>
</dbReference>